<protein>
    <submittedName>
        <fullName evidence="1">Unnamed protein product</fullName>
    </submittedName>
</protein>
<gene>
    <name evidence="1" type="ORF">Amon02_001339600</name>
</gene>
<dbReference type="EMBL" id="BSXS01018375">
    <property type="protein sequence ID" value="GMF12549.1"/>
    <property type="molecule type" value="Genomic_DNA"/>
</dbReference>
<dbReference type="Proteomes" id="UP001165064">
    <property type="component" value="Unassembled WGS sequence"/>
</dbReference>
<name>A0ACB5UDP3_AMBMO</name>
<evidence type="ECO:0000313" key="1">
    <source>
        <dbReference type="EMBL" id="GMF12549.1"/>
    </source>
</evidence>
<comment type="caution">
    <text evidence="1">The sequence shown here is derived from an EMBL/GenBank/DDBJ whole genome shotgun (WGS) entry which is preliminary data.</text>
</comment>
<organism evidence="1 2">
    <name type="scientific">Ambrosiozyma monospora</name>
    <name type="common">Yeast</name>
    <name type="synonym">Endomycopsis monosporus</name>
    <dbReference type="NCBI Taxonomy" id="43982"/>
    <lineage>
        <taxon>Eukaryota</taxon>
        <taxon>Fungi</taxon>
        <taxon>Dikarya</taxon>
        <taxon>Ascomycota</taxon>
        <taxon>Saccharomycotina</taxon>
        <taxon>Pichiomycetes</taxon>
        <taxon>Pichiales</taxon>
        <taxon>Pichiaceae</taxon>
        <taxon>Ambrosiozyma</taxon>
    </lineage>
</organism>
<keyword evidence="2" id="KW-1185">Reference proteome</keyword>
<evidence type="ECO:0000313" key="2">
    <source>
        <dbReference type="Proteomes" id="UP001165064"/>
    </source>
</evidence>
<accession>A0ACB5UDP3</accession>
<proteinExistence type="predicted"/>
<reference evidence="1" key="1">
    <citation type="submission" date="2023-04" db="EMBL/GenBank/DDBJ databases">
        <title>Ambrosiozyma monospora NBRC 10751.</title>
        <authorList>
            <person name="Ichikawa N."/>
            <person name="Sato H."/>
            <person name="Tonouchi N."/>
        </authorList>
    </citation>
    <scope>NUCLEOTIDE SEQUENCE</scope>
    <source>
        <strain evidence="1">NBRC 10751</strain>
    </source>
</reference>
<sequence length="308" mass="34542">MTEVNEFMEYQSNVSFTPGVVAYQKDYVSSILDDMTELVSGKFDDWPDTISDYVYSYYTRLVSSTNDDTTTALLNQSMLIPDDFSVYSNLALCTELIGELSNPLVLTESGVFATDWRYFAFFNTYTDTSLLSKVVSAFTALTYSHDMNHYNCLSLNSLYTHLPWSQECGSSIWIYFNSLTYERTILLPETTVTPPADYNITGTLSVSGESVVTITTIYPFRATYEVPVEFYKSPTTTTETTVNTEEGTFTHAYTNGEAMLITQSFISEYTGGLVSDTTLNHTSETLALTRYETTGAIASSLEPLWQVQ</sequence>